<name>A0ABS8WTF1_DATST</name>
<feature type="region of interest" description="Disordered" evidence="1">
    <location>
        <begin position="1"/>
        <end position="36"/>
    </location>
</feature>
<sequence>MANREEEWKHSRRQIRGTSPKGSPKPLRDKSRDRDPLCDTKQRLMEALVEPQGQADTLKESDTPVEAPGGGADQISKKETRMGMHLLLQRVQG</sequence>
<evidence type="ECO:0000313" key="3">
    <source>
        <dbReference type="Proteomes" id="UP000823775"/>
    </source>
</evidence>
<protein>
    <submittedName>
        <fullName evidence="2">Uncharacterized protein</fullName>
    </submittedName>
</protein>
<reference evidence="2 3" key="1">
    <citation type="journal article" date="2021" name="BMC Genomics">
        <title>Datura genome reveals duplications of psychoactive alkaloid biosynthetic genes and high mutation rate following tissue culture.</title>
        <authorList>
            <person name="Rajewski A."/>
            <person name="Carter-House D."/>
            <person name="Stajich J."/>
            <person name="Litt A."/>
        </authorList>
    </citation>
    <scope>NUCLEOTIDE SEQUENCE [LARGE SCALE GENOMIC DNA]</scope>
    <source>
        <strain evidence="2">AR-01</strain>
    </source>
</reference>
<accession>A0ABS8WTF1</accession>
<feature type="region of interest" description="Disordered" evidence="1">
    <location>
        <begin position="51"/>
        <end position="80"/>
    </location>
</feature>
<dbReference type="Proteomes" id="UP000823775">
    <property type="component" value="Unassembled WGS sequence"/>
</dbReference>
<comment type="caution">
    <text evidence="2">The sequence shown here is derived from an EMBL/GenBank/DDBJ whole genome shotgun (WGS) entry which is preliminary data.</text>
</comment>
<dbReference type="EMBL" id="JACEIK010009896">
    <property type="protein sequence ID" value="MCE3214791.1"/>
    <property type="molecule type" value="Genomic_DNA"/>
</dbReference>
<proteinExistence type="predicted"/>
<organism evidence="2 3">
    <name type="scientific">Datura stramonium</name>
    <name type="common">Jimsonweed</name>
    <name type="synonym">Common thornapple</name>
    <dbReference type="NCBI Taxonomy" id="4076"/>
    <lineage>
        <taxon>Eukaryota</taxon>
        <taxon>Viridiplantae</taxon>
        <taxon>Streptophyta</taxon>
        <taxon>Embryophyta</taxon>
        <taxon>Tracheophyta</taxon>
        <taxon>Spermatophyta</taxon>
        <taxon>Magnoliopsida</taxon>
        <taxon>eudicotyledons</taxon>
        <taxon>Gunneridae</taxon>
        <taxon>Pentapetalae</taxon>
        <taxon>asterids</taxon>
        <taxon>lamiids</taxon>
        <taxon>Solanales</taxon>
        <taxon>Solanaceae</taxon>
        <taxon>Solanoideae</taxon>
        <taxon>Datureae</taxon>
        <taxon>Datura</taxon>
    </lineage>
</organism>
<evidence type="ECO:0000256" key="1">
    <source>
        <dbReference type="SAM" id="MobiDB-lite"/>
    </source>
</evidence>
<gene>
    <name evidence="2" type="ORF">HAX54_053328</name>
</gene>
<evidence type="ECO:0000313" key="2">
    <source>
        <dbReference type="EMBL" id="MCE3214791.1"/>
    </source>
</evidence>
<keyword evidence="3" id="KW-1185">Reference proteome</keyword>
<feature type="compositionally biased region" description="Basic and acidic residues" evidence="1">
    <location>
        <begin position="26"/>
        <end position="36"/>
    </location>
</feature>